<dbReference type="Gene3D" id="3.30.465.10">
    <property type="match status" value="1"/>
</dbReference>
<keyword evidence="19" id="KW-1185">Reference proteome</keyword>
<evidence type="ECO:0000256" key="11">
    <source>
        <dbReference type="ARBA" id="ARBA00022984"/>
    </source>
</evidence>
<sequence>MNRLEQLANTAKDLGCKVRRDEPMSRHTTFKIGGPADLFITIYSREAIQKLYKAANELEVPLLPIGNGSNILVSDNGIRGGVVALAGEFSQIQFTGDDCTIRCGAGATLAGLCVFAREHSLTGLEFAWGIPGAAGGAAFMNAGAYECAMESVLTSCTHITKTGEIGSLSGPKLEMGYRHTAYTDNGCTILSLTIRLKRGDRDQIAARMDELLARRKTKQPLEMPSAGSVFKRPKGHFAGALIENCGLKGRSVGGAMVSTKHAGFIVNTGGATCRDVLELIDIIKETVYRQTNVELECEIKTIG</sequence>
<dbReference type="InterPro" id="IPR036318">
    <property type="entry name" value="FAD-bd_PCMH-like_sf"/>
</dbReference>
<gene>
    <name evidence="16 18" type="primary">murB</name>
    <name evidence="18" type="ORF">CAGA_02260</name>
</gene>
<evidence type="ECO:0000256" key="13">
    <source>
        <dbReference type="ARBA" id="ARBA00023306"/>
    </source>
</evidence>
<dbReference type="NCBIfam" id="TIGR00179">
    <property type="entry name" value="murB"/>
    <property type="match status" value="1"/>
</dbReference>
<evidence type="ECO:0000256" key="12">
    <source>
        <dbReference type="ARBA" id="ARBA00023002"/>
    </source>
</evidence>
<comment type="similarity">
    <text evidence="16">Belongs to the MurB family.</text>
</comment>
<dbReference type="Proteomes" id="UP000297714">
    <property type="component" value="Unassembled WGS sequence"/>
</dbReference>
<dbReference type="InterPro" id="IPR036635">
    <property type="entry name" value="MurB_C_sf"/>
</dbReference>
<keyword evidence="14 16" id="KW-0961">Cell wall biogenesis/degradation</keyword>
<dbReference type="AlphaFoldDB" id="A0A4Z0YMC7"/>
<feature type="domain" description="FAD-binding PCMH-type" evidence="17">
    <location>
        <begin position="31"/>
        <end position="199"/>
    </location>
</feature>
<dbReference type="InterPro" id="IPR006094">
    <property type="entry name" value="Oxid_FAD_bind_N"/>
</dbReference>
<evidence type="ECO:0000256" key="7">
    <source>
        <dbReference type="ARBA" id="ARBA00022630"/>
    </source>
</evidence>
<evidence type="ECO:0000256" key="4">
    <source>
        <dbReference type="ARBA" id="ARBA00004752"/>
    </source>
</evidence>
<dbReference type="GO" id="GO:0071555">
    <property type="term" value="P:cell wall organization"/>
    <property type="evidence" value="ECO:0007669"/>
    <property type="project" value="UniProtKB-KW"/>
</dbReference>
<dbReference type="SUPFAM" id="SSF56176">
    <property type="entry name" value="FAD-binding/transporter-associated domain-like"/>
    <property type="match status" value="1"/>
</dbReference>
<dbReference type="InterPro" id="IPR003170">
    <property type="entry name" value="MurB"/>
</dbReference>
<dbReference type="InterPro" id="IPR016167">
    <property type="entry name" value="FAD-bd_PCMH_sub1"/>
</dbReference>
<dbReference type="InterPro" id="IPR016169">
    <property type="entry name" value="FAD-bd_PCMH_sub2"/>
</dbReference>
<keyword evidence="9 16" id="KW-0521">NADP</keyword>
<dbReference type="PANTHER" id="PTHR21071">
    <property type="entry name" value="UDP-N-ACETYLENOLPYRUVOYLGLUCOSAMINE REDUCTASE"/>
    <property type="match status" value="1"/>
</dbReference>
<evidence type="ECO:0000256" key="15">
    <source>
        <dbReference type="ARBA" id="ARBA00048914"/>
    </source>
</evidence>
<dbReference type="PANTHER" id="PTHR21071:SF4">
    <property type="entry name" value="UDP-N-ACETYLENOLPYRUVOYLGLUCOSAMINE REDUCTASE"/>
    <property type="match status" value="1"/>
</dbReference>
<dbReference type="SUPFAM" id="SSF56194">
    <property type="entry name" value="Uridine diphospho-N-Acetylenolpyruvylglucosamine reductase, MurB, C-terminal domain"/>
    <property type="match status" value="1"/>
</dbReference>
<comment type="caution">
    <text evidence="18">The sequence shown here is derived from an EMBL/GenBank/DDBJ whole genome shotgun (WGS) entry which is preliminary data.</text>
</comment>
<comment type="subcellular location">
    <subcellularLocation>
        <location evidence="3 16">Cytoplasm</location>
    </subcellularLocation>
</comment>
<protein>
    <recommendedName>
        <fullName evidence="16">UDP-N-acetylenolpyruvoylglucosamine reductase</fullName>
        <ecNumber evidence="16">1.3.1.98</ecNumber>
    </recommendedName>
    <alternativeName>
        <fullName evidence="16">UDP-N-acetylmuramate dehydrogenase</fullName>
    </alternativeName>
</protein>
<dbReference type="UniPathway" id="UPA00219"/>
<comment type="pathway">
    <text evidence="4 16">Cell wall biogenesis; peptidoglycan biosynthesis.</text>
</comment>
<evidence type="ECO:0000256" key="9">
    <source>
        <dbReference type="ARBA" id="ARBA00022857"/>
    </source>
</evidence>
<dbReference type="RefSeq" id="WP_135656835.1">
    <property type="nucleotide sequence ID" value="NZ_JAJUFJ010000004.1"/>
</dbReference>
<comment type="catalytic activity">
    <reaction evidence="15 16">
        <text>UDP-N-acetyl-alpha-D-muramate + NADP(+) = UDP-N-acetyl-3-O-(1-carboxyvinyl)-alpha-D-glucosamine + NADPH + H(+)</text>
        <dbReference type="Rhea" id="RHEA:12248"/>
        <dbReference type="ChEBI" id="CHEBI:15378"/>
        <dbReference type="ChEBI" id="CHEBI:57783"/>
        <dbReference type="ChEBI" id="CHEBI:58349"/>
        <dbReference type="ChEBI" id="CHEBI:68483"/>
        <dbReference type="ChEBI" id="CHEBI:70757"/>
        <dbReference type="EC" id="1.3.1.98"/>
    </reaction>
</comment>
<evidence type="ECO:0000313" key="18">
    <source>
        <dbReference type="EMBL" id="TGJ77822.1"/>
    </source>
</evidence>
<accession>A0A4Z0YMC7</accession>
<evidence type="ECO:0000256" key="16">
    <source>
        <dbReference type="HAMAP-Rule" id="MF_00037"/>
    </source>
</evidence>
<dbReference type="GO" id="GO:0051301">
    <property type="term" value="P:cell division"/>
    <property type="evidence" value="ECO:0007669"/>
    <property type="project" value="UniProtKB-KW"/>
</dbReference>
<dbReference type="HAMAP" id="MF_00037">
    <property type="entry name" value="MurB"/>
    <property type="match status" value="1"/>
</dbReference>
<feature type="active site" evidence="16">
    <location>
        <position position="298"/>
    </location>
</feature>
<dbReference type="OrthoDB" id="9804753at2"/>
<evidence type="ECO:0000256" key="8">
    <source>
        <dbReference type="ARBA" id="ARBA00022827"/>
    </source>
</evidence>
<organism evidence="18 19">
    <name type="scientific">Caproiciproducens galactitolivorans</name>
    <dbReference type="NCBI Taxonomy" id="642589"/>
    <lineage>
        <taxon>Bacteria</taxon>
        <taxon>Bacillati</taxon>
        <taxon>Bacillota</taxon>
        <taxon>Clostridia</taxon>
        <taxon>Eubacteriales</taxon>
        <taxon>Acutalibacteraceae</taxon>
        <taxon>Caproiciproducens</taxon>
    </lineage>
</organism>
<evidence type="ECO:0000259" key="17">
    <source>
        <dbReference type="PROSITE" id="PS51387"/>
    </source>
</evidence>
<evidence type="ECO:0000256" key="2">
    <source>
        <dbReference type="ARBA" id="ARBA00003921"/>
    </source>
</evidence>
<dbReference type="Gene3D" id="3.90.78.10">
    <property type="entry name" value="UDP-N-acetylenolpyruvoylglucosamine reductase, C-terminal domain"/>
    <property type="match status" value="1"/>
</dbReference>
<keyword evidence="8 16" id="KW-0274">FAD</keyword>
<proteinExistence type="inferred from homology"/>
<keyword evidence="7 16" id="KW-0285">Flavoprotein</keyword>
<evidence type="ECO:0000256" key="1">
    <source>
        <dbReference type="ARBA" id="ARBA00001974"/>
    </source>
</evidence>
<comment type="cofactor">
    <cofactor evidence="1 16">
        <name>FAD</name>
        <dbReference type="ChEBI" id="CHEBI:57692"/>
    </cofactor>
</comment>
<dbReference type="InterPro" id="IPR016166">
    <property type="entry name" value="FAD-bd_PCMH"/>
</dbReference>
<dbReference type="Gene3D" id="3.30.43.10">
    <property type="entry name" value="Uridine Diphospho-n-acetylenolpyruvylglucosamine Reductase, domain 2"/>
    <property type="match status" value="1"/>
</dbReference>
<keyword evidence="6 16" id="KW-0132">Cell division</keyword>
<dbReference type="GO" id="GO:0009252">
    <property type="term" value="P:peptidoglycan biosynthetic process"/>
    <property type="evidence" value="ECO:0007669"/>
    <property type="project" value="UniProtKB-UniRule"/>
</dbReference>
<evidence type="ECO:0000313" key="19">
    <source>
        <dbReference type="Proteomes" id="UP000297714"/>
    </source>
</evidence>
<name>A0A4Z0YMC7_9FIRM</name>
<feature type="active site" description="Proton donor" evidence="16">
    <location>
        <position position="228"/>
    </location>
</feature>
<dbReference type="GO" id="GO:0008360">
    <property type="term" value="P:regulation of cell shape"/>
    <property type="evidence" value="ECO:0007669"/>
    <property type="project" value="UniProtKB-KW"/>
</dbReference>
<keyword evidence="10 16" id="KW-0133">Cell shape</keyword>
<dbReference type="GO" id="GO:0071949">
    <property type="term" value="F:FAD binding"/>
    <property type="evidence" value="ECO:0007669"/>
    <property type="project" value="InterPro"/>
</dbReference>
<evidence type="ECO:0000256" key="6">
    <source>
        <dbReference type="ARBA" id="ARBA00022618"/>
    </source>
</evidence>
<dbReference type="GO" id="GO:0008762">
    <property type="term" value="F:UDP-N-acetylmuramate dehydrogenase activity"/>
    <property type="evidence" value="ECO:0007669"/>
    <property type="project" value="UniProtKB-UniRule"/>
</dbReference>
<evidence type="ECO:0000256" key="5">
    <source>
        <dbReference type="ARBA" id="ARBA00022490"/>
    </source>
</evidence>
<feature type="active site" evidence="16">
    <location>
        <position position="178"/>
    </location>
</feature>
<dbReference type="InterPro" id="IPR011601">
    <property type="entry name" value="MurB_C"/>
</dbReference>
<dbReference type="PROSITE" id="PS51387">
    <property type="entry name" value="FAD_PCMH"/>
    <property type="match status" value="1"/>
</dbReference>
<evidence type="ECO:0000256" key="10">
    <source>
        <dbReference type="ARBA" id="ARBA00022960"/>
    </source>
</evidence>
<keyword evidence="5 16" id="KW-0963">Cytoplasm</keyword>
<dbReference type="Pfam" id="PF01565">
    <property type="entry name" value="FAD_binding_4"/>
    <property type="match status" value="1"/>
</dbReference>
<dbReference type="NCBIfam" id="NF010480">
    <property type="entry name" value="PRK13905.1"/>
    <property type="match status" value="1"/>
</dbReference>
<keyword evidence="13 16" id="KW-0131">Cell cycle</keyword>
<dbReference type="GO" id="GO:0005829">
    <property type="term" value="C:cytosol"/>
    <property type="evidence" value="ECO:0007669"/>
    <property type="project" value="TreeGrafter"/>
</dbReference>
<dbReference type="EC" id="1.3.1.98" evidence="16"/>
<evidence type="ECO:0000256" key="14">
    <source>
        <dbReference type="ARBA" id="ARBA00023316"/>
    </source>
</evidence>
<keyword evidence="11 16" id="KW-0573">Peptidoglycan synthesis</keyword>
<reference evidence="18 19" key="1">
    <citation type="submission" date="2019-04" db="EMBL/GenBank/DDBJ databases">
        <authorList>
            <person name="Poehlein A."/>
            <person name="Bengelsdorf F.R."/>
            <person name="Duerre P."/>
            <person name="Daniel R."/>
        </authorList>
    </citation>
    <scope>NUCLEOTIDE SEQUENCE [LARGE SCALE GENOMIC DNA]</scope>
    <source>
        <strain evidence="18 19">BS-1</strain>
    </source>
</reference>
<dbReference type="Pfam" id="PF02873">
    <property type="entry name" value="MurB_C"/>
    <property type="match status" value="1"/>
</dbReference>
<keyword evidence="12 16" id="KW-0560">Oxidoreductase</keyword>
<evidence type="ECO:0000256" key="3">
    <source>
        <dbReference type="ARBA" id="ARBA00004496"/>
    </source>
</evidence>
<comment type="function">
    <text evidence="2 16">Cell wall formation.</text>
</comment>
<dbReference type="EMBL" id="SRMQ01000001">
    <property type="protein sequence ID" value="TGJ77822.1"/>
    <property type="molecule type" value="Genomic_DNA"/>
</dbReference>